<dbReference type="SUPFAM" id="SSF52540">
    <property type="entry name" value="P-loop containing nucleoside triphosphate hydrolases"/>
    <property type="match status" value="1"/>
</dbReference>
<evidence type="ECO:0000313" key="2">
    <source>
        <dbReference type="EMBL" id="GAB10737.1"/>
    </source>
</evidence>
<proteinExistence type="predicted"/>
<keyword evidence="3" id="KW-1185">Reference proteome</keyword>
<dbReference type="SMART" id="SM00382">
    <property type="entry name" value="AAA"/>
    <property type="match status" value="1"/>
</dbReference>
<feature type="domain" description="AAA+ ATPase" evidence="1">
    <location>
        <begin position="53"/>
        <end position="217"/>
    </location>
</feature>
<organism evidence="2 3">
    <name type="scientific">Gordonia araii NBRC 100433</name>
    <dbReference type="NCBI Taxonomy" id="1073574"/>
    <lineage>
        <taxon>Bacteria</taxon>
        <taxon>Bacillati</taxon>
        <taxon>Actinomycetota</taxon>
        <taxon>Actinomycetes</taxon>
        <taxon>Mycobacteriales</taxon>
        <taxon>Gordoniaceae</taxon>
        <taxon>Gordonia</taxon>
    </lineage>
</organism>
<dbReference type="Proteomes" id="UP000035088">
    <property type="component" value="Unassembled WGS sequence"/>
</dbReference>
<gene>
    <name evidence="2" type="ORF">GOARA_062_00050</name>
</gene>
<evidence type="ECO:0000313" key="3">
    <source>
        <dbReference type="Proteomes" id="UP000035088"/>
    </source>
</evidence>
<dbReference type="InterPro" id="IPR050764">
    <property type="entry name" value="CbbQ/NirQ/NorQ/GpvN"/>
</dbReference>
<dbReference type="InterPro" id="IPR027417">
    <property type="entry name" value="P-loop_NTPase"/>
</dbReference>
<dbReference type="InterPro" id="IPR003593">
    <property type="entry name" value="AAA+_ATPase"/>
</dbReference>
<dbReference type="GO" id="GO:0005524">
    <property type="term" value="F:ATP binding"/>
    <property type="evidence" value="ECO:0007669"/>
    <property type="project" value="InterPro"/>
</dbReference>
<dbReference type="AlphaFoldDB" id="G7H4G2"/>
<dbReference type="STRING" id="1073574.GOARA_062_00050"/>
<comment type="caution">
    <text evidence="2">The sequence shown here is derived from an EMBL/GenBank/DDBJ whole genome shotgun (WGS) entry which is preliminary data.</text>
</comment>
<dbReference type="EMBL" id="BAEE01000062">
    <property type="protein sequence ID" value="GAB10737.1"/>
    <property type="molecule type" value="Genomic_DNA"/>
</dbReference>
<dbReference type="InterPro" id="IPR011704">
    <property type="entry name" value="ATPase_dyneun-rel_AAA"/>
</dbReference>
<dbReference type="Pfam" id="PF07728">
    <property type="entry name" value="AAA_5"/>
    <property type="match status" value="1"/>
</dbReference>
<evidence type="ECO:0000259" key="1">
    <source>
        <dbReference type="SMART" id="SM00382"/>
    </source>
</evidence>
<dbReference type="Gene3D" id="3.40.50.300">
    <property type="entry name" value="P-loop containing nucleotide triphosphate hydrolases"/>
    <property type="match status" value="1"/>
</dbReference>
<dbReference type="PANTHER" id="PTHR42759">
    <property type="entry name" value="MOXR FAMILY PROTEIN"/>
    <property type="match status" value="1"/>
</dbReference>
<reference evidence="2 3" key="1">
    <citation type="submission" date="2011-11" db="EMBL/GenBank/DDBJ databases">
        <title>Whole genome shotgun sequence of Gordonia araii NBRC 100433.</title>
        <authorList>
            <person name="Yoshida Y."/>
            <person name="Hosoyama A."/>
            <person name="Tsuchikane K."/>
            <person name="Katsumata H."/>
            <person name="Yamazaki S."/>
            <person name="Fujita N."/>
        </authorList>
    </citation>
    <scope>NUCLEOTIDE SEQUENCE [LARGE SCALE GENOMIC DNA]</scope>
    <source>
        <strain evidence="2 3">NBRC 100433</strain>
    </source>
</reference>
<protein>
    <recommendedName>
        <fullName evidence="1">AAA+ ATPase domain-containing protein</fullName>
    </recommendedName>
</protein>
<dbReference type="RefSeq" id="WP_007322812.1">
    <property type="nucleotide sequence ID" value="NZ_BAEE01000062.1"/>
</dbReference>
<sequence>MAREGKATKGASSADTTIVPAFESVDDVAERLSDTGYLPDAATATATYLADRLGKPLLVEGPAGVGKTELAKAVASAIGADLVRLQCYEGLDEARALYEWNHAKQILHIQSTGAREWDDTKADIFSDEFLLPRPLLKAISRSEPTVLLIDEVDKADVDMEGLLLEVLSDFAVSIPEMGTVRATQRPIVILTSNAARELSEALKRRCLYLHIDFPDAAREKEILASRVPELPSALAAEVVRVIGALRGLDIRKKPSVSETIDWGNTLLALSAGAKAGTPEAKLVKGRIDDSLISRTLGVVLKHRPDLATARKELKLNHE</sequence>
<dbReference type="FunFam" id="3.40.50.300:FF:001005">
    <property type="entry name" value="MoxR family ATPase"/>
    <property type="match status" value="1"/>
</dbReference>
<name>G7H4G2_9ACTN</name>
<dbReference type="PANTHER" id="PTHR42759:SF1">
    <property type="entry name" value="MAGNESIUM-CHELATASE SUBUNIT CHLD"/>
    <property type="match status" value="1"/>
</dbReference>
<accession>G7H4G2</accession>
<dbReference type="GO" id="GO:0016887">
    <property type="term" value="F:ATP hydrolysis activity"/>
    <property type="evidence" value="ECO:0007669"/>
    <property type="project" value="InterPro"/>
</dbReference>